<sequence length="124" mass="11823">MVRLPLLSLLAFLTLVALVTGWSPAARAHECGPGTVTTAASAHAATTPTLVATAATDCHAAVDCCCAGGMAGCAMTCAGALVPGAVPSTGRLATALGLLPAGDTAGAGLALAPALGPPRHDPLA</sequence>
<protein>
    <submittedName>
        <fullName evidence="2">Uncharacterized protein</fullName>
    </submittedName>
</protein>
<organism evidence="2 3">
    <name type="scientific">Nitrospirillum iridis</name>
    <dbReference type="NCBI Taxonomy" id="765888"/>
    <lineage>
        <taxon>Bacteria</taxon>
        <taxon>Pseudomonadati</taxon>
        <taxon>Pseudomonadota</taxon>
        <taxon>Alphaproteobacteria</taxon>
        <taxon>Rhodospirillales</taxon>
        <taxon>Azospirillaceae</taxon>
        <taxon>Nitrospirillum</taxon>
    </lineage>
</organism>
<dbReference type="RefSeq" id="WP_184799183.1">
    <property type="nucleotide sequence ID" value="NZ_JACIIZ010000004.1"/>
</dbReference>
<accession>A0A7X0AXQ3</accession>
<name>A0A7X0AXQ3_9PROT</name>
<evidence type="ECO:0000313" key="3">
    <source>
        <dbReference type="Proteomes" id="UP000539175"/>
    </source>
</evidence>
<comment type="caution">
    <text evidence="2">The sequence shown here is derived from an EMBL/GenBank/DDBJ whole genome shotgun (WGS) entry which is preliminary data.</text>
</comment>
<dbReference type="Proteomes" id="UP000539175">
    <property type="component" value="Unassembled WGS sequence"/>
</dbReference>
<reference evidence="2 3" key="1">
    <citation type="submission" date="2020-08" db="EMBL/GenBank/DDBJ databases">
        <title>Genomic Encyclopedia of Type Strains, Phase IV (KMG-IV): sequencing the most valuable type-strain genomes for metagenomic binning, comparative biology and taxonomic classification.</title>
        <authorList>
            <person name="Goeker M."/>
        </authorList>
    </citation>
    <scope>NUCLEOTIDE SEQUENCE [LARGE SCALE GENOMIC DNA]</scope>
    <source>
        <strain evidence="2 3">DSM 22198</strain>
    </source>
</reference>
<keyword evidence="1" id="KW-0732">Signal</keyword>
<proteinExistence type="predicted"/>
<gene>
    <name evidence="2" type="ORF">FHS74_001565</name>
</gene>
<dbReference type="EMBL" id="JACIIZ010000004">
    <property type="protein sequence ID" value="MBB6251020.1"/>
    <property type="molecule type" value="Genomic_DNA"/>
</dbReference>
<keyword evidence="3" id="KW-1185">Reference proteome</keyword>
<dbReference type="AlphaFoldDB" id="A0A7X0AXQ3"/>
<evidence type="ECO:0000256" key="1">
    <source>
        <dbReference type="SAM" id="SignalP"/>
    </source>
</evidence>
<feature type="chain" id="PRO_5030675852" evidence="1">
    <location>
        <begin position="29"/>
        <end position="124"/>
    </location>
</feature>
<feature type="signal peptide" evidence="1">
    <location>
        <begin position="1"/>
        <end position="28"/>
    </location>
</feature>
<evidence type="ECO:0000313" key="2">
    <source>
        <dbReference type="EMBL" id="MBB6251020.1"/>
    </source>
</evidence>